<sequence>MQIKSVFLVAVATAALAGCGDTALEQTLLGAGTGAAAGAVLDTNVAGGALVGAVANVAYCQQYPSRC</sequence>
<dbReference type="EMBL" id="JAMQGO010000001">
    <property type="protein sequence ID" value="MCM2560547.1"/>
    <property type="molecule type" value="Genomic_DNA"/>
</dbReference>
<reference evidence="1" key="1">
    <citation type="submission" date="2022-06" db="EMBL/GenBank/DDBJ databases">
        <title>Lutimaribacter sp. EGI FJ00013, a novel bacterium isolated from a salt lake sediment enrichment.</title>
        <authorList>
            <person name="Gao L."/>
            <person name="Fang B.-Z."/>
            <person name="Li W.-J."/>
        </authorList>
    </citation>
    <scope>NUCLEOTIDE SEQUENCE</scope>
    <source>
        <strain evidence="1">EGI FJ00013</strain>
    </source>
</reference>
<evidence type="ECO:0000313" key="1">
    <source>
        <dbReference type="EMBL" id="MCM2560547.1"/>
    </source>
</evidence>
<evidence type="ECO:0000313" key="2">
    <source>
        <dbReference type="Proteomes" id="UP001203036"/>
    </source>
</evidence>
<proteinExistence type="predicted"/>
<accession>A0ACC5ZR06</accession>
<name>A0ACC5ZR06_9RHOB</name>
<gene>
    <name evidence="1" type="ORF">M8744_00170</name>
</gene>
<protein>
    <submittedName>
        <fullName evidence="1">Uncharacterized protein</fullName>
    </submittedName>
</protein>
<comment type="caution">
    <text evidence="1">The sequence shown here is derived from an EMBL/GenBank/DDBJ whole genome shotgun (WGS) entry which is preliminary data.</text>
</comment>
<keyword evidence="2" id="KW-1185">Reference proteome</keyword>
<dbReference type="Proteomes" id="UP001203036">
    <property type="component" value="Unassembled WGS sequence"/>
</dbReference>
<organism evidence="1 2">
    <name type="scientific">Lutimaribacter degradans</name>
    <dbReference type="NCBI Taxonomy" id="2945989"/>
    <lineage>
        <taxon>Bacteria</taxon>
        <taxon>Pseudomonadati</taxon>
        <taxon>Pseudomonadota</taxon>
        <taxon>Alphaproteobacteria</taxon>
        <taxon>Rhodobacterales</taxon>
        <taxon>Roseobacteraceae</taxon>
        <taxon>Lutimaribacter</taxon>
    </lineage>
</organism>